<dbReference type="SUPFAM" id="SSF52518">
    <property type="entry name" value="Thiamin diphosphate-binding fold (THDP-binding)"/>
    <property type="match status" value="1"/>
</dbReference>
<dbReference type="InterPro" id="IPR029061">
    <property type="entry name" value="THDP-binding"/>
</dbReference>
<comment type="caution">
    <text evidence="1">The sequence shown here is derived from an EMBL/GenBank/DDBJ whole genome shotgun (WGS) entry which is preliminary data.</text>
</comment>
<proteinExistence type="predicted"/>
<dbReference type="PANTHER" id="PTHR48084:SF1">
    <property type="entry name" value="2-OXOGLUTARATE SYNTHASE SUBUNIT KORB"/>
    <property type="match status" value="1"/>
</dbReference>
<name>X1PW82_9ZZZZ</name>
<sequence length="102" mass="11040">MVKNIEKSHPADCFLHADPVSSVWCPGCGIGTVINTFIQTVEKLNIDLNEICVVSGIGCTGKVAEYLKFKSFQVNDGEVIKYAAKVKSENSDSKVVVFSNNA</sequence>
<accession>X1PW82</accession>
<dbReference type="PANTHER" id="PTHR48084">
    <property type="entry name" value="2-OXOGLUTARATE OXIDOREDUCTASE SUBUNIT KORB-RELATED"/>
    <property type="match status" value="1"/>
</dbReference>
<dbReference type="InterPro" id="IPR051457">
    <property type="entry name" value="2-oxoacid:Fd_oxidoreductase"/>
</dbReference>
<dbReference type="AlphaFoldDB" id="X1PW82"/>
<dbReference type="EMBL" id="BARV01042194">
    <property type="protein sequence ID" value="GAI46831.1"/>
    <property type="molecule type" value="Genomic_DNA"/>
</dbReference>
<evidence type="ECO:0008006" key="2">
    <source>
        <dbReference type="Google" id="ProtNLM"/>
    </source>
</evidence>
<evidence type="ECO:0000313" key="1">
    <source>
        <dbReference type="EMBL" id="GAI46831.1"/>
    </source>
</evidence>
<feature type="non-terminal residue" evidence="1">
    <location>
        <position position="102"/>
    </location>
</feature>
<gene>
    <name evidence="1" type="ORF">S06H3_63558</name>
</gene>
<protein>
    <recommendedName>
        <fullName evidence="2">Thiamine pyrophosphate enzyme TPP-binding domain-containing protein</fullName>
    </recommendedName>
</protein>
<reference evidence="1" key="1">
    <citation type="journal article" date="2014" name="Front. Microbiol.">
        <title>High frequency of phylogenetically diverse reductive dehalogenase-homologous genes in deep subseafloor sedimentary metagenomes.</title>
        <authorList>
            <person name="Kawai M."/>
            <person name="Futagami T."/>
            <person name="Toyoda A."/>
            <person name="Takaki Y."/>
            <person name="Nishi S."/>
            <person name="Hori S."/>
            <person name="Arai W."/>
            <person name="Tsubouchi T."/>
            <person name="Morono Y."/>
            <person name="Uchiyama I."/>
            <person name="Ito T."/>
            <person name="Fujiyama A."/>
            <person name="Inagaki F."/>
            <person name="Takami H."/>
        </authorList>
    </citation>
    <scope>NUCLEOTIDE SEQUENCE</scope>
    <source>
        <strain evidence="1">Expedition CK06-06</strain>
    </source>
</reference>
<organism evidence="1">
    <name type="scientific">marine sediment metagenome</name>
    <dbReference type="NCBI Taxonomy" id="412755"/>
    <lineage>
        <taxon>unclassified sequences</taxon>
        <taxon>metagenomes</taxon>
        <taxon>ecological metagenomes</taxon>
    </lineage>
</organism>